<dbReference type="Gene3D" id="3.40.50.2000">
    <property type="entry name" value="Glycogen Phosphorylase B"/>
    <property type="match status" value="2"/>
</dbReference>
<keyword evidence="6" id="KW-1185">Reference proteome</keyword>
<evidence type="ECO:0000256" key="1">
    <source>
        <dbReference type="ARBA" id="ARBA00022676"/>
    </source>
</evidence>
<dbReference type="SUPFAM" id="SSF53756">
    <property type="entry name" value="UDP-Glycosyltransferase/glycogen phosphorylase"/>
    <property type="match status" value="1"/>
</dbReference>
<feature type="domain" description="Glycosyltransferase subfamily 4-like N-terminal" evidence="4">
    <location>
        <begin position="13"/>
        <end position="180"/>
    </location>
</feature>
<dbReference type="RefSeq" id="WP_154597379.1">
    <property type="nucleotide sequence ID" value="NZ_CP060587.1"/>
</dbReference>
<dbReference type="InterPro" id="IPR050194">
    <property type="entry name" value="Glycosyltransferase_grp1"/>
</dbReference>
<accession>A0ABX6SSD3</accession>
<sequence length="369" mass="40356">MTTLLAHEWLAPIGGSENVFESLSSTLPGSRRVCLWNDAPHRFGPDIEQTWLSRSPLRRSKAMAYPFLASAWKRIDLTGVERVVVSSHASSHYLASRAADAGIPSFAYVHTPPRYVWAPEFDERGQSLPARAGRAVFKNWDRGHTSENVSFAANSQFVRQRMQDAWGVDARVIYPPVDVEGIQGVGDWRAEITDEAERRKLEALPERFVLGASRLVEYKRLDAVIDVGEELGLPVVIAGSGPFEDRLREIAKKRKVPVTFLGYVSTPGLYALYQAASLFVFMAIEDFGIMPVEAMALGTPVVVSEIGGARESVEAVGGGIVIQPSAEGIGQVVSWFQDASLDSSAVASRTLAFSRASFATAVETWLEGK</sequence>
<dbReference type="InterPro" id="IPR001296">
    <property type="entry name" value="Glyco_trans_1"/>
</dbReference>
<evidence type="ECO:0000313" key="6">
    <source>
        <dbReference type="Proteomes" id="UP000515871"/>
    </source>
</evidence>
<organism evidence="5 6">
    <name type="scientific">Aeromicrobium senzhongii</name>
    <dbReference type="NCBI Taxonomy" id="2663859"/>
    <lineage>
        <taxon>Bacteria</taxon>
        <taxon>Bacillati</taxon>
        <taxon>Actinomycetota</taxon>
        <taxon>Actinomycetes</taxon>
        <taxon>Propionibacteriales</taxon>
        <taxon>Nocardioidaceae</taxon>
        <taxon>Aeromicrobium</taxon>
    </lineage>
</organism>
<proteinExistence type="predicted"/>
<protein>
    <submittedName>
        <fullName evidence="5">Glycosyltransferase</fullName>
    </submittedName>
</protein>
<evidence type="ECO:0000256" key="2">
    <source>
        <dbReference type="ARBA" id="ARBA00022679"/>
    </source>
</evidence>
<name>A0ABX6SSD3_9ACTN</name>
<dbReference type="PANTHER" id="PTHR45947">
    <property type="entry name" value="SULFOQUINOVOSYL TRANSFERASE SQD2"/>
    <property type="match status" value="1"/>
</dbReference>
<evidence type="ECO:0000259" key="3">
    <source>
        <dbReference type="Pfam" id="PF00534"/>
    </source>
</evidence>
<keyword evidence="1" id="KW-0328">Glycosyltransferase</keyword>
<dbReference type="PANTHER" id="PTHR45947:SF3">
    <property type="entry name" value="SULFOQUINOVOSYL TRANSFERASE SQD2"/>
    <property type="match status" value="1"/>
</dbReference>
<dbReference type="InterPro" id="IPR028098">
    <property type="entry name" value="Glyco_trans_4-like_N"/>
</dbReference>
<dbReference type="Pfam" id="PF13439">
    <property type="entry name" value="Glyco_transf_4"/>
    <property type="match status" value="1"/>
</dbReference>
<dbReference type="Proteomes" id="UP000515871">
    <property type="component" value="Chromosome"/>
</dbReference>
<feature type="domain" description="Glycosyl transferase family 1" evidence="3">
    <location>
        <begin position="196"/>
        <end position="327"/>
    </location>
</feature>
<evidence type="ECO:0000313" key="5">
    <source>
        <dbReference type="EMBL" id="QNL94309.1"/>
    </source>
</evidence>
<evidence type="ECO:0000259" key="4">
    <source>
        <dbReference type="Pfam" id="PF13439"/>
    </source>
</evidence>
<dbReference type="Pfam" id="PF00534">
    <property type="entry name" value="Glycos_transf_1"/>
    <property type="match status" value="1"/>
</dbReference>
<gene>
    <name evidence="5" type="ORF">H9L21_14710</name>
</gene>
<dbReference type="EMBL" id="CP060587">
    <property type="protein sequence ID" value="QNL94309.1"/>
    <property type="molecule type" value="Genomic_DNA"/>
</dbReference>
<reference evidence="5 6" key="1">
    <citation type="submission" date="2020-08" db="EMBL/GenBank/DDBJ databases">
        <title>Novel species in genus Aeromicrobium.</title>
        <authorList>
            <person name="Zhang G."/>
        </authorList>
    </citation>
    <scope>NUCLEOTIDE SEQUENCE [LARGE SCALE GENOMIC DNA]</scope>
    <source>
        <strain evidence="6">zg-629</strain>
    </source>
</reference>
<keyword evidence="2" id="KW-0808">Transferase</keyword>